<dbReference type="InterPro" id="IPR029035">
    <property type="entry name" value="DHS-like_NAD/FAD-binding_dom"/>
</dbReference>
<dbReference type="Gene3D" id="2.20.28.200">
    <property type="match status" value="1"/>
</dbReference>
<reference evidence="10" key="1">
    <citation type="submission" date="2023-06" db="EMBL/GenBank/DDBJ databases">
        <title>Genome-scale phylogeny and comparative genomics of the fungal order Sordariales.</title>
        <authorList>
            <consortium name="Lawrence Berkeley National Laboratory"/>
            <person name="Hensen N."/>
            <person name="Bonometti L."/>
            <person name="Westerberg I."/>
            <person name="Brannstrom I.O."/>
            <person name="Guillou S."/>
            <person name="Cros-Aarteil S."/>
            <person name="Calhoun S."/>
            <person name="Haridas S."/>
            <person name="Kuo A."/>
            <person name="Mondo S."/>
            <person name="Pangilinan J."/>
            <person name="Riley R."/>
            <person name="LaButti K."/>
            <person name="Andreopoulos B."/>
            <person name="Lipzen A."/>
            <person name="Chen C."/>
            <person name="Yanf M."/>
            <person name="Daum C."/>
            <person name="Ng V."/>
            <person name="Clum A."/>
            <person name="Steindorff A."/>
            <person name="Ohm R."/>
            <person name="Martin F."/>
            <person name="Silar P."/>
            <person name="Natvig D."/>
            <person name="Lalanne C."/>
            <person name="Gautier V."/>
            <person name="Ament-velasquez S.L."/>
            <person name="Kruys A."/>
            <person name="Hutchinson M.I."/>
            <person name="Powell A.J."/>
            <person name="Barry K."/>
            <person name="Miller A.N."/>
            <person name="Grigoriev I.V."/>
            <person name="Debuchy R."/>
            <person name="Gladieux P."/>
            <person name="Thoren M.H."/>
            <person name="Johannesson H."/>
        </authorList>
    </citation>
    <scope>NUCLEOTIDE SEQUENCE</scope>
    <source>
        <strain evidence="10">SMH3187-1</strain>
    </source>
</reference>
<keyword evidence="5 8" id="KW-0862">Zinc</keyword>
<dbReference type="GO" id="GO:0017136">
    <property type="term" value="F:histone deacetylase activity, NAD-dependent"/>
    <property type="evidence" value="ECO:0007669"/>
    <property type="project" value="TreeGrafter"/>
</dbReference>
<feature type="domain" description="Deacetylase sirtuin-type" evidence="9">
    <location>
        <begin position="17"/>
        <end position="261"/>
    </location>
</feature>
<organism evidence="10 11">
    <name type="scientific">Schizothecium vesticola</name>
    <dbReference type="NCBI Taxonomy" id="314040"/>
    <lineage>
        <taxon>Eukaryota</taxon>
        <taxon>Fungi</taxon>
        <taxon>Dikarya</taxon>
        <taxon>Ascomycota</taxon>
        <taxon>Pezizomycotina</taxon>
        <taxon>Sordariomycetes</taxon>
        <taxon>Sordariomycetidae</taxon>
        <taxon>Sordariales</taxon>
        <taxon>Schizotheciaceae</taxon>
        <taxon>Schizothecium</taxon>
    </lineage>
</organism>
<dbReference type="InterPro" id="IPR050134">
    <property type="entry name" value="NAD-dep_sirtuin_deacylases"/>
</dbReference>
<evidence type="ECO:0000256" key="8">
    <source>
        <dbReference type="PROSITE-ProRule" id="PRU00236"/>
    </source>
</evidence>
<dbReference type="PANTHER" id="PTHR11085:SF12">
    <property type="entry name" value="NAD-DEPENDENT PROTEIN DEACYLASE SIRTUIN-6"/>
    <property type="match status" value="1"/>
</dbReference>
<dbReference type="FunFam" id="3.40.50.1220:FF:000038">
    <property type="entry name" value="NAD-dependent protein deacetylase sirtuin-6 isoform X2"/>
    <property type="match status" value="1"/>
</dbReference>
<comment type="similarity">
    <text evidence="7">Belongs to the sirtuin family. Class IV subfamily.</text>
</comment>
<comment type="similarity">
    <text evidence="1">Belongs to the sirtuin family. Class I subfamily.</text>
</comment>
<evidence type="ECO:0000313" key="10">
    <source>
        <dbReference type="EMBL" id="KAK0750740.1"/>
    </source>
</evidence>
<dbReference type="InterPro" id="IPR026590">
    <property type="entry name" value="Ssirtuin_cat_dom"/>
</dbReference>
<dbReference type="InterPro" id="IPR003000">
    <property type="entry name" value="Sirtuin"/>
</dbReference>
<gene>
    <name evidence="10" type="ORF">B0T18DRAFT_400928</name>
</gene>
<evidence type="ECO:0000256" key="3">
    <source>
        <dbReference type="ARBA" id="ARBA00022679"/>
    </source>
</evidence>
<dbReference type="Proteomes" id="UP001172155">
    <property type="component" value="Unassembled WGS sequence"/>
</dbReference>
<feature type="binding site" evidence="8">
    <location>
        <position position="165"/>
    </location>
    <ligand>
        <name>Zn(2+)</name>
        <dbReference type="ChEBI" id="CHEBI:29105"/>
    </ligand>
</feature>
<dbReference type="SUPFAM" id="SSF52467">
    <property type="entry name" value="DHS-like NAD/FAD-binding domain"/>
    <property type="match status" value="1"/>
</dbReference>
<comment type="caution">
    <text evidence="10">The sequence shown here is derived from an EMBL/GenBank/DDBJ whole genome shotgun (WGS) entry which is preliminary data.</text>
</comment>
<protein>
    <recommendedName>
        <fullName evidence="2">protein acetyllysine N-acetyltransferase</fullName>
        <ecNumber evidence="2">2.3.1.286</ecNumber>
    </recommendedName>
</protein>
<keyword evidence="6" id="KW-0520">NAD</keyword>
<evidence type="ECO:0000313" key="11">
    <source>
        <dbReference type="Proteomes" id="UP001172155"/>
    </source>
</evidence>
<feature type="binding site" evidence="8">
    <location>
        <position position="162"/>
    </location>
    <ligand>
        <name>Zn(2+)</name>
        <dbReference type="ChEBI" id="CHEBI:29105"/>
    </ligand>
</feature>
<keyword evidence="3" id="KW-0808">Transferase</keyword>
<feature type="active site" description="Proton acceptor" evidence="8">
    <location>
        <position position="124"/>
    </location>
</feature>
<sequence>MASSAPKIAEVERTEADDVVDQKAQELVELITKSKHFIAFTGAGVSTSAGIADFRGTDGVWTLRAQGRDHDIKSANTLQAIPTTTHMALVELQNRGILKYLVSQNCDGLHRKSGILPDRISELHGNSNRECCKDCNQEYIRDFRAVSTYEKSIHDHRTGRKCALCGGVLLDTIINFGEFLPEVPLKRARQHAKKADLCLALGSSLTIPPACTIPETVGDKRSGTLVICNLQSTPLDDKAGLQIYAKADNLMERVMQKLGLPIPAFVLHRKLIVEVAVKGAKGDRHELVVLGVDVDGTPATFLKSVRLAARRRGAESEPFAIPLLGALEAIGPLRVSLEFMGHYGEPALELDMDPVIGKTVHLLEYSPHTGEWEHKREPAP</sequence>
<keyword evidence="11" id="KW-1185">Reference proteome</keyword>
<feature type="binding site" evidence="8">
    <location>
        <position position="135"/>
    </location>
    <ligand>
        <name>Zn(2+)</name>
        <dbReference type="ChEBI" id="CHEBI:29105"/>
    </ligand>
</feature>
<dbReference type="EC" id="2.3.1.286" evidence="2"/>
<evidence type="ECO:0000256" key="6">
    <source>
        <dbReference type="ARBA" id="ARBA00023027"/>
    </source>
</evidence>
<evidence type="ECO:0000259" key="9">
    <source>
        <dbReference type="PROSITE" id="PS50305"/>
    </source>
</evidence>
<keyword evidence="4 8" id="KW-0479">Metal-binding</keyword>
<dbReference type="GO" id="GO:0005634">
    <property type="term" value="C:nucleus"/>
    <property type="evidence" value="ECO:0007669"/>
    <property type="project" value="TreeGrafter"/>
</dbReference>
<proteinExistence type="inferred from homology"/>
<dbReference type="GO" id="GO:0000122">
    <property type="term" value="P:negative regulation of transcription by RNA polymerase II"/>
    <property type="evidence" value="ECO:0007669"/>
    <property type="project" value="TreeGrafter"/>
</dbReference>
<accession>A0AA40F473</accession>
<dbReference type="Pfam" id="PF02146">
    <property type="entry name" value="SIR2"/>
    <property type="match status" value="1"/>
</dbReference>
<dbReference type="PANTHER" id="PTHR11085">
    <property type="entry name" value="NAD-DEPENDENT PROTEIN DEACYLASE SIRTUIN-5, MITOCHONDRIAL-RELATED"/>
    <property type="match status" value="1"/>
</dbReference>
<evidence type="ECO:0000256" key="1">
    <source>
        <dbReference type="ARBA" id="ARBA00006924"/>
    </source>
</evidence>
<evidence type="ECO:0000256" key="2">
    <source>
        <dbReference type="ARBA" id="ARBA00012928"/>
    </source>
</evidence>
<dbReference type="EMBL" id="JAUKUD010000002">
    <property type="protein sequence ID" value="KAK0750740.1"/>
    <property type="molecule type" value="Genomic_DNA"/>
</dbReference>
<dbReference type="GO" id="GO:0070403">
    <property type="term" value="F:NAD+ binding"/>
    <property type="evidence" value="ECO:0007669"/>
    <property type="project" value="InterPro"/>
</dbReference>
<dbReference type="PROSITE" id="PS50305">
    <property type="entry name" value="SIRTUIN"/>
    <property type="match status" value="1"/>
</dbReference>
<dbReference type="Gene3D" id="3.40.50.1220">
    <property type="entry name" value="TPP-binding domain"/>
    <property type="match status" value="1"/>
</dbReference>
<dbReference type="AlphaFoldDB" id="A0AA40F473"/>
<evidence type="ECO:0000256" key="4">
    <source>
        <dbReference type="ARBA" id="ARBA00022723"/>
    </source>
</evidence>
<dbReference type="GO" id="GO:0046872">
    <property type="term" value="F:metal ion binding"/>
    <property type="evidence" value="ECO:0007669"/>
    <property type="project" value="UniProtKB-KW"/>
</dbReference>
<dbReference type="GO" id="GO:0003714">
    <property type="term" value="F:transcription corepressor activity"/>
    <property type="evidence" value="ECO:0007669"/>
    <property type="project" value="TreeGrafter"/>
</dbReference>
<evidence type="ECO:0000256" key="5">
    <source>
        <dbReference type="ARBA" id="ARBA00022833"/>
    </source>
</evidence>
<evidence type="ECO:0000256" key="7">
    <source>
        <dbReference type="ARBA" id="ARBA00038170"/>
    </source>
</evidence>
<name>A0AA40F473_9PEZI</name>
<feature type="binding site" evidence="8">
    <location>
        <position position="132"/>
    </location>
    <ligand>
        <name>Zn(2+)</name>
        <dbReference type="ChEBI" id="CHEBI:29105"/>
    </ligand>
</feature>